<sequence length="95" mass="10217">MAFPLSWLKRLRPTMLRTTTTTGAKIPLPSFTLPILAGARSGRADRGRAAHELSANECESPDTELDHVGRALAPGRDTDDAAAAAIIASRRQDYT</sequence>
<name>A0A0E0AZ48_9ORYZ</name>
<dbReference type="Proteomes" id="UP000026961">
    <property type="component" value="Chromosome 8"/>
</dbReference>
<organism evidence="1">
    <name type="scientific">Oryza glumipatula</name>
    <dbReference type="NCBI Taxonomy" id="40148"/>
    <lineage>
        <taxon>Eukaryota</taxon>
        <taxon>Viridiplantae</taxon>
        <taxon>Streptophyta</taxon>
        <taxon>Embryophyta</taxon>
        <taxon>Tracheophyta</taxon>
        <taxon>Spermatophyta</taxon>
        <taxon>Magnoliopsida</taxon>
        <taxon>Liliopsida</taxon>
        <taxon>Poales</taxon>
        <taxon>Poaceae</taxon>
        <taxon>BOP clade</taxon>
        <taxon>Oryzoideae</taxon>
        <taxon>Oryzeae</taxon>
        <taxon>Oryzinae</taxon>
        <taxon>Oryza</taxon>
    </lineage>
</organism>
<reference evidence="1" key="1">
    <citation type="submission" date="2015-04" db="UniProtKB">
        <authorList>
            <consortium name="EnsemblPlants"/>
        </authorList>
    </citation>
    <scope>IDENTIFICATION</scope>
</reference>
<evidence type="ECO:0000313" key="2">
    <source>
        <dbReference type="Proteomes" id="UP000026961"/>
    </source>
</evidence>
<keyword evidence="2" id="KW-1185">Reference proteome</keyword>
<accession>A0A0E0AZ48</accession>
<evidence type="ECO:0000313" key="1">
    <source>
        <dbReference type="EnsemblPlants" id="OGLUM08G25570.1"/>
    </source>
</evidence>
<dbReference type="AlphaFoldDB" id="A0A0E0AZ48"/>
<dbReference type="Gramene" id="OGLUM08G25570.1">
    <property type="protein sequence ID" value="OGLUM08G25570.1"/>
    <property type="gene ID" value="OGLUM08G25570"/>
</dbReference>
<reference evidence="1" key="2">
    <citation type="submission" date="2018-05" db="EMBL/GenBank/DDBJ databases">
        <title>OgluRS3 (Oryza glumaepatula Reference Sequence Version 3).</title>
        <authorList>
            <person name="Zhang J."/>
            <person name="Kudrna D."/>
            <person name="Lee S."/>
            <person name="Talag J."/>
            <person name="Welchert J."/>
            <person name="Wing R.A."/>
        </authorList>
    </citation>
    <scope>NUCLEOTIDE SEQUENCE [LARGE SCALE GENOMIC DNA]</scope>
</reference>
<dbReference type="EnsemblPlants" id="OGLUM08G25570.1">
    <property type="protein sequence ID" value="OGLUM08G25570.1"/>
    <property type="gene ID" value="OGLUM08G25570"/>
</dbReference>
<dbReference type="HOGENOM" id="CLU_2376294_0_0_1"/>
<proteinExistence type="predicted"/>
<protein>
    <submittedName>
        <fullName evidence="1">Uncharacterized protein</fullName>
    </submittedName>
</protein>